<evidence type="ECO:0000256" key="2">
    <source>
        <dbReference type="ARBA" id="ARBA00005745"/>
    </source>
</evidence>
<evidence type="ECO:0000256" key="7">
    <source>
        <dbReference type="SAM" id="MobiDB-lite"/>
    </source>
</evidence>
<dbReference type="PRINTS" id="PR00812">
    <property type="entry name" value="BCTERIALGSPF"/>
</dbReference>
<comment type="subcellular location">
    <subcellularLocation>
        <location evidence="1">Cell membrane</location>
        <topology evidence="1">Multi-pass membrane protein</topology>
    </subcellularLocation>
</comment>
<evidence type="ECO:0000259" key="9">
    <source>
        <dbReference type="Pfam" id="PF00482"/>
    </source>
</evidence>
<feature type="region of interest" description="Disordered" evidence="7">
    <location>
        <begin position="44"/>
        <end position="63"/>
    </location>
</feature>
<dbReference type="PANTHER" id="PTHR30012:SF0">
    <property type="entry name" value="TYPE II SECRETION SYSTEM PROTEIN F-RELATED"/>
    <property type="match status" value="1"/>
</dbReference>
<evidence type="ECO:0000313" key="10">
    <source>
        <dbReference type="EMBL" id="MDR6290875.1"/>
    </source>
</evidence>
<name>A0ABU1JQH2_9PROT</name>
<protein>
    <submittedName>
        <fullName evidence="10">General secretion pathway protein F</fullName>
    </submittedName>
</protein>
<dbReference type="InterPro" id="IPR018076">
    <property type="entry name" value="T2SS_GspF_dom"/>
</dbReference>
<reference evidence="10 11" key="1">
    <citation type="submission" date="2023-07" db="EMBL/GenBank/DDBJ databases">
        <title>Sorghum-associated microbial communities from plants grown in Nebraska, USA.</title>
        <authorList>
            <person name="Schachtman D."/>
        </authorList>
    </citation>
    <scope>NUCLEOTIDE SEQUENCE [LARGE SCALE GENOMIC DNA]</scope>
    <source>
        <strain evidence="10 11">584</strain>
    </source>
</reference>
<dbReference type="EMBL" id="JAVDPW010000005">
    <property type="protein sequence ID" value="MDR6290875.1"/>
    <property type="molecule type" value="Genomic_DNA"/>
</dbReference>
<evidence type="ECO:0000256" key="8">
    <source>
        <dbReference type="SAM" id="Phobius"/>
    </source>
</evidence>
<proteinExistence type="inferred from homology"/>
<evidence type="ECO:0000256" key="6">
    <source>
        <dbReference type="ARBA" id="ARBA00023136"/>
    </source>
</evidence>
<evidence type="ECO:0000256" key="1">
    <source>
        <dbReference type="ARBA" id="ARBA00004651"/>
    </source>
</evidence>
<organism evidence="10 11">
    <name type="scientific">Inquilinus ginsengisoli</name>
    <dbReference type="NCBI Taxonomy" id="363840"/>
    <lineage>
        <taxon>Bacteria</taxon>
        <taxon>Pseudomonadati</taxon>
        <taxon>Pseudomonadota</taxon>
        <taxon>Alphaproteobacteria</taxon>
        <taxon>Rhodospirillales</taxon>
        <taxon>Rhodospirillaceae</taxon>
        <taxon>Inquilinus</taxon>
    </lineage>
</organism>
<keyword evidence="5 8" id="KW-1133">Transmembrane helix</keyword>
<keyword evidence="11" id="KW-1185">Reference proteome</keyword>
<evidence type="ECO:0000256" key="5">
    <source>
        <dbReference type="ARBA" id="ARBA00022989"/>
    </source>
</evidence>
<evidence type="ECO:0000256" key="3">
    <source>
        <dbReference type="ARBA" id="ARBA00022475"/>
    </source>
</evidence>
<comment type="caution">
    <text evidence="10">The sequence shown here is derived from an EMBL/GenBank/DDBJ whole genome shotgun (WGS) entry which is preliminary data.</text>
</comment>
<feature type="domain" description="Type II secretion system protein GspF" evidence="9">
    <location>
        <begin position="71"/>
        <end position="194"/>
    </location>
</feature>
<comment type="similarity">
    <text evidence="2">Belongs to the GSP F family.</text>
</comment>
<dbReference type="Pfam" id="PF00482">
    <property type="entry name" value="T2SSF"/>
    <property type="match status" value="2"/>
</dbReference>
<dbReference type="RefSeq" id="WP_309795637.1">
    <property type="nucleotide sequence ID" value="NZ_JAVDPW010000005.1"/>
</dbReference>
<dbReference type="PANTHER" id="PTHR30012">
    <property type="entry name" value="GENERAL SECRETION PATHWAY PROTEIN"/>
    <property type="match status" value="1"/>
</dbReference>
<keyword evidence="6 8" id="KW-0472">Membrane</keyword>
<evidence type="ECO:0000256" key="4">
    <source>
        <dbReference type="ARBA" id="ARBA00022692"/>
    </source>
</evidence>
<keyword evidence="3" id="KW-1003">Cell membrane</keyword>
<evidence type="ECO:0000313" key="11">
    <source>
        <dbReference type="Proteomes" id="UP001262410"/>
    </source>
</evidence>
<dbReference type="InterPro" id="IPR003004">
    <property type="entry name" value="GspF/PilC"/>
</dbReference>
<feature type="transmembrane region" description="Helical" evidence="8">
    <location>
        <begin position="172"/>
        <end position="193"/>
    </location>
</feature>
<feature type="domain" description="Type II secretion system protein GspF" evidence="9">
    <location>
        <begin position="274"/>
        <end position="395"/>
    </location>
</feature>
<dbReference type="Proteomes" id="UP001262410">
    <property type="component" value="Unassembled WGS sequence"/>
</dbReference>
<feature type="transmembrane region" description="Helical" evidence="8">
    <location>
        <begin position="213"/>
        <end position="239"/>
    </location>
</feature>
<keyword evidence="4 8" id="KW-0812">Transmembrane</keyword>
<gene>
    <name evidence="10" type="ORF">E9232_003401</name>
</gene>
<feature type="transmembrane region" description="Helical" evidence="8">
    <location>
        <begin position="378"/>
        <end position="400"/>
    </location>
</feature>
<dbReference type="InterPro" id="IPR042094">
    <property type="entry name" value="T2SS_GspF_sf"/>
</dbReference>
<accession>A0ABU1JQH2</accession>
<sequence>MTLFAFKASDPAGNLVEGQIEAADEAAVIRHLQQLGQFPLEAAPVRGSASRTHRNPSFGRGRIRPKDITTFTRQLAILLTAGQPLERALMTMAGGEETGAIGRLAQRILDAVRSGSSLSAAVEAQGPVFPRICINMIRAGESSGMLAVVLDRLADLRERSDKIRETVTSAMLYPTLLVVVALGSIYLLLAYVVPQFETVFHDAGAALPTPTAIVIGLGRFLQVYGWMVLLAALVGVLILRRTLALPRPRLAWDGMLLRLPLVAPLLRILVTARFCRTLSTLVGNGVDLPNALLLSRDVVPNMAVSAALDTVVTGVRQGRGLSVPLAETRLFPPFAVQMLKVGEETGRIDLTAGHVADAYEQQLETAIKRLVGLLEPTLIIVLGLAVGGIVMSILMAILSINDLAV</sequence>
<dbReference type="Gene3D" id="1.20.81.30">
    <property type="entry name" value="Type II secretion system (T2SS), domain F"/>
    <property type="match status" value="2"/>
</dbReference>